<keyword evidence="8" id="KW-1185">Reference proteome</keyword>
<dbReference type="PRINTS" id="PR00380">
    <property type="entry name" value="KINESINHEAVY"/>
</dbReference>
<comment type="similarity">
    <text evidence="4">Belongs to the TRAFAC class myosin-kinesin ATPase superfamily. Kinesin family.</text>
</comment>
<sequence>MSVHQLRYSRTAGTAPQANTNNASERVKVVLRVRPTIDEDLSNARTQDDLVVGVKVAANNRAISLSQPLFDSREFRADAVLGPQATQDDMYAAVAAPVVDQVLAGFNGTVMAYGQTGSGKTYTVFGPEETVERSGDPNYFEKCGVIPRAIDHVFEHINACKETTEFRVAISCLEIYMEYVMDLFDLDKANMAVREDPESGVFVEGMQRIAVASPFDALVLIQEAFKNRAISQTYMNKTSSRSHVIVFISVEQRPIAPLPGSPNAGGLRPVKSGLLTLVDLAGSERVSKSGSDGQRLREAKRINQSLCALGNCVAALSERKPDRHIPYRNCKLTRILTDSLGGNTKTCLVATICPTVYNYEESISTCLFATRAMSVRTRARVNVTDAFSGEPPKPIQQALPLPPALAASSSFDRNLAARTYSPPPSSARKSRAPAAAGGATSAGALEPEYEYYEEEVVLGDDEVQLLASTGRTTGLTTIHPSLRSSGLLASPARADSRELIAANRALRSQVANLEAALSADVVPKSHIDELWKKREHELVAKFTRIITHMQSQIEKQAATIVSLQQRLDAAAAPAAPPAASPARSDGDIEQLVAGLLSIPSIRTKLQTHIAATPGS</sequence>
<dbReference type="Proteomes" id="UP000054408">
    <property type="component" value="Unassembled WGS sequence"/>
</dbReference>
<dbReference type="SUPFAM" id="SSF52540">
    <property type="entry name" value="P-loop containing nucleoside triphosphate hydrolases"/>
    <property type="match status" value="1"/>
</dbReference>
<keyword evidence="1" id="KW-0493">Microtubule</keyword>
<evidence type="ECO:0000259" key="6">
    <source>
        <dbReference type="PROSITE" id="PS50067"/>
    </source>
</evidence>
<dbReference type="PANTHER" id="PTHR47968:SF36">
    <property type="entry name" value="KINESIN HEAVY CHAIN ISOFORM X1"/>
    <property type="match status" value="1"/>
</dbReference>
<dbReference type="EMBL" id="GL349445">
    <property type="protein sequence ID" value="KNC47190.1"/>
    <property type="molecule type" value="Genomic_DNA"/>
</dbReference>
<dbReference type="OMA" id="EHINACK"/>
<dbReference type="InterPro" id="IPR036961">
    <property type="entry name" value="Kinesin_motor_dom_sf"/>
</dbReference>
<evidence type="ECO:0000256" key="4">
    <source>
        <dbReference type="PROSITE-ProRule" id="PRU00283"/>
    </source>
</evidence>
<dbReference type="GeneID" id="25563205"/>
<feature type="compositionally biased region" description="Low complexity" evidence="5">
    <location>
        <begin position="432"/>
        <end position="441"/>
    </location>
</feature>
<dbReference type="RefSeq" id="XP_013759961.1">
    <property type="nucleotide sequence ID" value="XM_013904507.1"/>
</dbReference>
<proteinExistence type="inferred from homology"/>
<dbReference type="InterPro" id="IPR001752">
    <property type="entry name" value="Kinesin_motor_dom"/>
</dbReference>
<dbReference type="GO" id="GO:0005874">
    <property type="term" value="C:microtubule"/>
    <property type="evidence" value="ECO:0007669"/>
    <property type="project" value="UniProtKB-KW"/>
</dbReference>
<feature type="compositionally biased region" description="Polar residues" evidence="5">
    <location>
        <begin position="11"/>
        <end position="21"/>
    </location>
</feature>
<keyword evidence="3 4" id="KW-0505">Motor protein</keyword>
<dbReference type="PANTHER" id="PTHR47968">
    <property type="entry name" value="CENTROMERE PROTEIN E"/>
    <property type="match status" value="1"/>
</dbReference>
<evidence type="ECO:0000313" key="8">
    <source>
        <dbReference type="Proteomes" id="UP000054408"/>
    </source>
</evidence>
<dbReference type="Gene3D" id="3.40.850.10">
    <property type="entry name" value="Kinesin motor domain"/>
    <property type="match status" value="1"/>
</dbReference>
<protein>
    <submittedName>
        <fullName evidence="7">Kinesin motor domain-containing protein</fullName>
    </submittedName>
</protein>
<feature type="binding site" evidence="4">
    <location>
        <begin position="114"/>
        <end position="121"/>
    </location>
    <ligand>
        <name>ATP</name>
        <dbReference type="ChEBI" id="CHEBI:30616"/>
    </ligand>
</feature>
<feature type="region of interest" description="Disordered" evidence="5">
    <location>
        <begin position="1"/>
        <end position="21"/>
    </location>
</feature>
<feature type="domain" description="Kinesin motor" evidence="6">
    <location>
        <begin position="26"/>
        <end position="375"/>
    </location>
</feature>
<dbReference type="GO" id="GO:0008017">
    <property type="term" value="F:microtubule binding"/>
    <property type="evidence" value="ECO:0007669"/>
    <property type="project" value="InterPro"/>
</dbReference>
<dbReference type="GO" id="GO:0007018">
    <property type="term" value="P:microtubule-based movement"/>
    <property type="evidence" value="ECO:0007669"/>
    <property type="project" value="InterPro"/>
</dbReference>
<dbReference type="GO" id="GO:0003777">
    <property type="term" value="F:microtubule motor activity"/>
    <property type="evidence" value="ECO:0007669"/>
    <property type="project" value="InterPro"/>
</dbReference>
<feature type="region of interest" description="Disordered" evidence="5">
    <location>
        <begin position="416"/>
        <end position="441"/>
    </location>
</feature>
<dbReference type="InterPro" id="IPR027417">
    <property type="entry name" value="P-loop_NTPase"/>
</dbReference>
<keyword evidence="2" id="KW-0175">Coiled coil</keyword>
<dbReference type="CDD" id="cd00106">
    <property type="entry name" value="KISc"/>
    <property type="match status" value="1"/>
</dbReference>
<reference evidence="7 8" key="1">
    <citation type="submission" date="2010-05" db="EMBL/GenBank/DDBJ databases">
        <title>The Genome Sequence of Thecamonas trahens ATCC 50062.</title>
        <authorList>
            <consortium name="The Broad Institute Genome Sequencing Platform"/>
            <person name="Russ C."/>
            <person name="Cuomo C."/>
            <person name="Shea T."/>
            <person name="Young S.K."/>
            <person name="Zeng Q."/>
            <person name="Koehrsen M."/>
            <person name="Haas B."/>
            <person name="Borodovsky M."/>
            <person name="Guigo R."/>
            <person name="Alvarado L."/>
            <person name="Berlin A."/>
            <person name="Bochicchio J."/>
            <person name="Borenstein D."/>
            <person name="Chapman S."/>
            <person name="Chen Z."/>
            <person name="Freedman E."/>
            <person name="Gellesch M."/>
            <person name="Goldberg J."/>
            <person name="Griggs A."/>
            <person name="Gujja S."/>
            <person name="Heilman E."/>
            <person name="Heiman D."/>
            <person name="Hepburn T."/>
            <person name="Howarth C."/>
            <person name="Jen D."/>
            <person name="Larson L."/>
            <person name="Mehta T."/>
            <person name="Park D."/>
            <person name="Pearson M."/>
            <person name="Roberts A."/>
            <person name="Saif S."/>
            <person name="Shenoy N."/>
            <person name="Sisk P."/>
            <person name="Stolte C."/>
            <person name="Sykes S."/>
            <person name="Thomson T."/>
            <person name="Walk T."/>
            <person name="White J."/>
            <person name="Yandava C."/>
            <person name="Burger G."/>
            <person name="Gray M.W."/>
            <person name="Holland P.W.H."/>
            <person name="King N."/>
            <person name="Lang F.B.F."/>
            <person name="Roger A.J."/>
            <person name="Ruiz-Trillo I."/>
            <person name="Lander E."/>
            <person name="Nusbaum C."/>
        </authorList>
    </citation>
    <scope>NUCLEOTIDE SEQUENCE [LARGE SCALE GENOMIC DNA]</scope>
    <source>
        <strain evidence="7 8">ATCC 50062</strain>
    </source>
</reference>
<evidence type="ECO:0000256" key="3">
    <source>
        <dbReference type="ARBA" id="ARBA00023175"/>
    </source>
</evidence>
<accession>A0A0L0D4M7</accession>
<gene>
    <name evidence="7" type="ORF">AMSG_03619</name>
</gene>
<evidence type="ECO:0000256" key="2">
    <source>
        <dbReference type="ARBA" id="ARBA00023054"/>
    </source>
</evidence>
<dbReference type="PROSITE" id="PS50067">
    <property type="entry name" value="KINESIN_MOTOR_2"/>
    <property type="match status" value="1"/>
</dbReference>
<organism evidence="7 8">
    <name type="scientific">Thecamonas trahens ATCC 50062</name>
    <dbReference type="NCBI Taxonomy" id="461836"/>
    <lineage>
        <taxon>Eukaryota</taxon>
        <taxon>Apusozoa</taxon>
        <taxon>Apusomonadida</taxon>
        <taxon>Apusomonadidae</taxon>
        <taxon>Thecamonas</taxon>
    </lineage>
</organism>
<name>A0A0L0D4M7_THETB</name>
<dbReference type="GO" id="GO:0005524">
    <property type="term" value="F:ATP binding"/>
    <property type="evidence" value="ECO:0007669"/>
    <property type="project" value="UniProtKB-UniRule"/>
</dbReference>
<dbReference type="AlphaFoldDB" id="A0A0L0D4M7"/>
<evidence type="ECO:0000313" key="7">
    <source>
        <dbReference type="EMBL" id="KNC47190.1"/>
    </source>
</evidence>
<keyword evidence="4" id="KW-0067">ATP-binding</keyword>
<dbReference type="SMART" id="SM00129">
    <property type="entry name" value="KISc"/>
    <property type="match status" value="1"/>
</dbReference>
<evidence type="ECO:0000256" key="5">
    <source>
        <dbReference type="SAM" id="MobiDB-lite"/>
    </source>
</evidence>
<evidence type="ECO:0000256" key="1">
    <source>
        <dbReference type="ARBA" id="ARBA00022701"/>
    </source>
</evidence>
<dbReference type="OrthoDB" id="3176171at2759"/>
<keyword evidence="4" id="KW-0547">Nucleotide-binding</keyword>
<dbReference type="InterPro" id="IPR027640">
    <property type="entry name" value="Kinesin-like_fam"/>
</dbReference>
<dbReference type="STRING" id="461836.A0A0L0D4M7"/>
<dbReference type="eggNOG" id="KOG4280">
    <property type="taxonomic scope" value="Eukaryota"/>
</dbReference>
<dbReference type="Pfam" id="PF00225">
    <property type="entry name" value="Kinesin"/>
    <property type="match status" value="1"/>
</dbReference>